<evidence type="ECO:0000313" key="2">
    <source>
        <dbReference type="Proteomes" id="UP000244336"/>
    </source>
</evidence>
<reference evidence="1 2" key="1">
    <citation type="submission" date="2018-04" db="EMBL/GenBank/DDBJ databases">
        <title>WGS assembly of Panicum hallii var. hallii HAL2.</title>
        <authorList>
            <person name="Lovell J."/>
            <person name="Jenkins J."/>
            <person name="Lowry D."/>
            <person name="Mamidi S."/>
            <person name="Sreedasyam A."/>
            <person name="Weng X."/>
            <person name="Barry K."/>
            <person name="Bonette J."/>
            <person name="Campitelli B."/>
            <person name="Daum C."/>
            <person name="Gordon S."/>
            <person name="Gould B."/>
            <person name="Lipzen A."/>
            <person name="MacQueen A."/>
            <person name="Palacio-Mejia J."/>
            <person name="Plott C."/>
            <person name="Shakirov E."/>
            <person name="Shu S."/>
            <person name="Yoshinaga Y."/>
            <person name="Zane M."/>
            <person name="Rokhsar D."/>
            <person name="Grimwood J."/>
            <person name="Schmutz J."/>
            <person name="Juenger T."/>
        </authorList>
    </citation>
    <scope>NUCLEOTIDE SEQUENCE [LARGE SCALE GENOMIC DNA]</scope>
    <source>
        <strain evidence="2">cv. HAL2</strain>
    </source>
</reference>
<evidence type="ECO:0000313" key="1">
    <source>
        <dbReference type="EMBL" id="PUZ59508.1"/>
    </source>
</evidence>
<dbReference type="Gramene" id="PUZ59508">
    <property type="protein sequence ID" value="PUZ59508"/>
    <property type="gene ID" value="GQ55_4G047700"/>
</dbReference>
<name>A0A2T7DVB3_9POAL</name>
<organism evidence="1 2">
    <name type="scientific">Panicum hallii var. hallii</name>
    <dbReference type="NCBI Taxonomy" id="1504633"/>
    <lineage>
        <taxon>Eukaryota</taxon>
        <taxon>Viridiplantae</taxon>
        <taxon>Streptophyta</taxon>
        <taxon>Embryophyta</taxon>
        <taxon>Tracheophyta</taxon>
        <taxon>Spermatophyta</taxon>
        <taxon>Magnoliopsida</taxon>
        <taxon>Liliopsida</taxon>
        <taxon>Poales</taxon>
        <taxon>Poaceae</taxon>
        <taxon>PACMAD clade</taxon>
        <taxon>Panicoideae</taxon>
        <taxon>Panicodae</taxon>
        <taxon>Paniceae</taxon>
        <taxon>Panicinae</taxon>
        <taxon>Panicum</taxon>
        <taxon>Panicum sect. Panicum</taxon>
    </lineage>
</organism>
<dbReference type="OrthoDB" id="10502152at2759"/>
<gene>
    <name evidence="1" type="ORF">GQ55_4G047700</name>
</gene>
<dbReference type="Proteomes" id="UP000244336">
    <property type="component" value="Chromosome 4"/>
</dbReference>
<accession>A0A2T7DVB3</accession>
<sequence length="72" mass="7990">MIDLHRASDVETVEAMELPRQEPPGLVDDRLVCAWLPVCHTCSPTRGVIGCCGWRARSQACRTGHDHLLPIL</sequence>
<protein>
    <submittedName>
        <fullName evidence="1">Uncharacterized protein</fullName>
    </submittedName>
</protein>
<dbReference type="EMBL" id="CM009752">
    <property type="protein sequence ID" value="PUZ59508.1"/>
    <property type="molecule type" value="Genomic_DNA"/>
</dbReference>
<proteinExistence type="predicted"/>
<keyword evidence="2" id="KW-1185">Reference proteome</keyword>
<dbReference type="AlphaFoldDB" id="A0A2T7DVB3"/>